<feature type="domain" description="DUF306" evidence="1">
    <location>
        <begin position="429"/>
        <end position="540"/>
    </location>
</feature>
<protein>
    <submittedName>
        <fullName evidence="2">META domain-containing protein</fullName>
    </submittedName>
</protein>
<dbReference type="Proteomes" id="UP001042704">
    <property type="component" value="Chromosome"/>
</dbReference>
<dbReference type="Gene3D" id="2.40.128.270">
    <property type="match status" value="4"/>
</dbReference>
<dbReference type="PANTHER" id="PTHR35535">
    <property type="entry name" value="HEAT SHOCK PROTEIN HSLJ"/>
    <property type="match status" value="1"/>
</dbReference>
<reference evidence="2" key="1">
    <citation type="journal article" date="2001" name="Int. J. Syst. Evol. Microbiol.">
        <title>Methanofollis aquaemaris sp. nov., a methanogen isolated from an aquaculture fish pond.</title>
        <authorList>
            <person name="Lai M.C."/>
            <person name="Chen S.C."/>
        </authorList>
    </citation>
    <scope>NUCLEOTIDE SEQUENCE</scope>
    <source>
        <strain evidence="2">N2F9704</strain>
    </source>
</reference>
<dbReference type="InterPro" id="IPR038670">
    <property type="entry name" value="HslJ-like_sf"/>
</dbReference>
<accession>A0A8A3S1Y2</accession>
<proteinExistence type="predicted"/>
<feature type="domain" description="DUF306" evidence="1">
    <location>
        <begin position="188"/>
        <end position="300"/>
    </location>
</feature>
<dbReference type="EMBL" id="CP036172">
    <property type="protein sequence ID" value="QSZ66192.1"/>
    <property type="molecule type" value="Genomic_DNA"/>
</dbReference>
<feature type="domain" description="DUF306" evidence="1">
    <location>
        <begin position="308"/>
        <end position="419"/>
    </location>
</feature>
<evidence type="ECO:0000313" key="3">
    <source>
        <dbReference type="Proteomes" id="UP001042704"/>
    </source>
</evidence>
<dbReference type="PANTHER" id="PTHR35535:SF2">
    <property type="entry name" value="DUF306 DOMAIN-CONTAINING PROTEIN"/>
    <property type="match status" value="1"/>
</dbReference>
<sequence length="544" mass="58339">MTAKFFAPKGSYFYPVVSSLCMRPMKKNTARRTLPLLGVAAVLAACLLAAGCTGQTPDGTDNETVQGIDLNGTAWDLVSYAQNGSMKNTLEGTTVSLEFGENNTAGGSAGCNHYSASYTLNGKTITFGPAISTQMYCMKPGVMEQESAYLRLLDTVKSYEVRDETLTFFDENGAAVLVFAKHLPPEPEPLVGTDWELRWYHDKEAIVSVISGTTITAVFDEDGKVAGSAGCNRYFASYTVNGTEMTIGPAGSTLMACIDEDVMKQESTYLGLLSTVKTFAIEGETLTFFDENGTKILVFEKAVPPQPEPLVGTNWTLESYHTGDAIVSVIAGTEITAVFDEDGKVAGSAGCNRYFASYEVNGTEMTVGPAGSTLMACPDEDVMKQENTFLSLLGTVKSFAIEGDRLSFMDENGTAVLVFVKTEGPTALPLVGTTWVLDTYHLGDIAVRVIEGTEITAVFGEDGKLTGSGGCNNYFATYNLSGSSLEIGPAGSTKMICAEPEGIMKQEETYLSILKAVKGYEIEGNQLKLLDMNGWRILLFNAKV</sequence>
<evidence type="ECO:0000259" key="1">
    <source>
        <dbReference type="Pfam" id="PF03724"/>
    </source>
</evidence>
<keyword evidence="3" id="KW-1185">Reference proteome</keyword>
<evidence type="ECO:0000313" key="2">
    <source>
        <dbReference type="EMBL" id="QSZ66192.1"/>
    </source>
</evidence>
<dbReference type="InterPro" id="IPR053147">
    <property type="entry name" value="Hsp_HslJ-like"/>
</dbReference>
<gene>
    <name evidence="2" type="ORF">RJ40_01095</name>
</gene>
<feature type="domain" description="DUF306" evidence="1">
    <location>
        <begin position="69"/>
        <end position="179"/>
    </location>
</feature>
<reference evidence="2" key="2">
    <citation type="submission" date="2019-02" db="EMBL/GenBank/DDBJ databases">
        <authorList>
            <person name="Chen S.-C."/>
            <person name="Chien H.-H."/>
            <person name="Lai M.-C."/>
        </authorList>
    </citation>
    <scope>NUCLEOTIDE SEQUENCE</scope>
    <source>
        <strain evidence="2">N2F9704</strain>
    </source>
</reference>
<dbReference type="AlphaFoldDB" id="A0A8A3S1Y2"/>
<dbReference type="KEGG" id="maqe:RJ40_01095"/>
<dbReference type="Pfam" id="PF03724">
    <property type="entry name" value="META"/>
    <property type="match status" value="4"/>
</dbReference>
<dbReference type="InterPro" id="IPR005184">
    <property type="entry name" value="DUF306_Meta_HslJ"/>
</dbReference>
<organism evidence="2 3">
    <name type="scientific">Methanofollis aquaemaris</name>
    <dbReference type="NCBI Taxonomy" id="126734"/>
    <lineage>
        <taxon>Archaea</taxon>
        <taxon>Methanobacteriati</taxon>
        <taxon>Methanobacteriota</taxon>
        <taxon>Stenosarchaea group</taxon>
        <taxon>Methanomicrobia</taxon>
        <taxon>Methanomicrobiales</taxon>
        <taxon>Methanomicrobiaceae</taxon>
        <taxon>Methanofollis</taxon>
    </lineage>
</organism>
<name>A0A8A3S1Y2_9EURY</name>